<dbReference type="InterPro" id="IPR043129">
    <property type="entry name" value="ATPase_NBD"/>
</dbReference>
<dbReference type="AlphaFoldDB" id="A0A1Q5PQK0"/>
<comment type="caution">
    <text evidence="2">The sequence shown here is derived from an EMBL/GenBank/DDBJ whole genome shotgun (WGS) entry which is preliminary data.</text>
</comment>
<dbReference type="InterPro" id="IPR000905">
    <property type="entry name" value="Gcp-like_dom"/>
</dbReference>
<dbReference type="NCBIfam" id="TIGR03725">
    <property type="entry name" value="T6A_YeaZ"/>
    <property type="match status" value="1"/>
</dbReference>
<reference evidence="2 3" key="1">
    <citation type="submission" date="2016-11" db="EMBL/GenBank/DDBJ databases">
        <title>Actinomyces gypaetusis sp. nov. isolated from the vulture Gypaetus barbatus in Qinghai Tibet Plateau China.</title>
        <authorList>
            <person name="Meng X."/>
        </authorList>
    </citation>
    <scope>NUCLEOTIDE SEQUENCE [LARGE SCALE GENOMIC DNA]</scope>
    <source>
        <strain evidence="2 3">VUL4_2</strain>
    </source>
</reference>
<dbReference type="EMBL" id="MQSV01000001">
    <property type="protein sequence ID" value="OKL49749.1"/>
    <property type="molecule type" value="Genomic_DNA"/>
</dbReference>
<dbReference type="GO" id="GO:0016740">
    <property type="term" value="F:transferase activity"/>
    <property type="evidence" value="ECO:0007669"/>
    <property type="project" value="UniProtKB-KW"/>
</dbReference>
<sequence length="252" mass="26162">MSTRFLCIDTAMGSRVALVDGDEVKAAAQALSARAHAEALMGLIHEVCGRPEGESLKGCFDAIVVGRGPAPFTGLRAGLVTAQALGFSCSVPVYGVSALDLAARCALDQLDPAGQQGSEVLALLDARRKELYAARFRAQGTDDVQLLDEYQVVAPADLAAQVPPAEELPRVGPAASLYSEVVGAGQVEAYEVAGLARIAQARLGGATGMEPEGSQLAAVEAAKLAEFNLELTPLYLRRPDVQVSKSTKSALG</sequence>
<organism evidence="2 3">
    <name type="scientific">Boudabousia liubingyangii</name>
    <dbReference type="NCBI Taxonomy" id="1921764"/>
    <lineage>
        <taxon>Bacteria</taxon>
        <taxon>Bacillati</taxon>
        <taxon>Actinomycetota</taxon>
        <taxon>Actinomycetes</taxon>
        <taxon>Actinomycetales</taxon>
        <taxon>Actinomycetaceae</taxon>
        <taxon>Boudabousia</taxon>
    </lineage>
</organism>
<name>A0A1Q5PQK0_9ACTO</name>
<feature type="domain" description="Gcp-like" evidence="1">
    <location>
        <begin position="31"/>
        <end position="158"/>
    </location>
</feature>
<evidence type="ECO:0000259" key="1">
    <source>
        <dbReference type="Pfam" id="PF00814"/>
    </source>
</evidence>
<dbReference type="Proteomes" id="UP000186785">
    <property type="component" value="Unassembled WGS sequence"/>
</dbReference>
<accession>A0A1Q5PQK0</accession>
<dbReference type="GO" id="GO:0002949">
    <property type="term" value="P:tRNA threonylcarbamoyladenosine modification"/>
    <property type="evidence" value="ECO:0007669"/>
    <property type="project" value="InterPro"/>
</dbReference>
<dbReference type="InterPro" id="IPR022496">
    <property type="entry name" value="T6A_TsaB"/>
</dbReference>
<gene>
    <name evidence="2" type="ORF">BSR29_02015</name>
</gene>
<dbReference type="STRING" id="1921764.BSR28_00435"/>
<dbReference type="Pfam" id="PF00814">
    <property type="entry name" value="TsaD"/>
    <property type="match status" value="1"/>
</dbReference>
<dbReference type="Gene3D" id="3.30.420.40">
    <property type="match status" value="2"/>
</dbReference>
<protein>
    <submittedName>
        <fullName evidence="2">tRNA (Adenosine(37)-N6)-threonylcarbamoyltransferase complex dimerization subunit type 1 TsaB</fullName>
    </submittedName>
</protein>
<proteinExistence type="predicted"/>
<evidence type="ECO:0000313" key="2">
    <source>
        <dbReference type="EMBL" id="OKL49749.1"/>
    </source>
</evidence>
<dbReference type="SUPFAM" id="SSF53067">
    <property type="entry name" value="Actin-like ATPase domain"/>
    <property type="match status" value="2"/>
</dbReference>
<evidence type="ECO:0000313" key="3">
    <source>
        <dbReference type="Proteomes" id="UP000186785"/>
    </source>
</evidence>
<keyword evidence="3" id="KW-1185">Reference proteome</keyword>
<dbReference type="RefSeq" id="WP_073708633.1">
    <property type="nucleotide sequence ID" value="NZ_MQSV01000001.1"/>
</dbReference>
<keyword evidence="2" id="KW-0808">Transferase</keyword>
<dbReference type="OrthoDB" id="9809995at2"/>